<dbReference type="AlphaFoldDB" id="A0AA88HUD4"/>
<keyword evidence="2" id="KW-1185">Reference proteome</keyword>
<sequence length="81" mass="8996">MLCFIDMRICAGKTSEVLVVAGPERRVAEGFKNKIESAPSIVLGESDQFLYPPPCHNEDDRLSGDMNVADDSIMMTCGWMR</sequence>
<proteinExistence type="predicted"/>
<comment type="caution">
    <text evidence="1">The sequence shown here is derived from an EMBL/GenBank/DDBJ whole genome shotgun (WGS) entry which is preliminary data.</text>
</comment>
<organism evidence="1 2">
    <name type="scientific">Artemia franciscana</name>
    <name type="common">Brine shrimp</name>
    <name type="synonym">Artemia sanfranciscana</name>
    <dbReference type="NCBI Taxonomy" id="6661"/>
    <lineage>
        <taxon>Eukaryota</taxon>
        <taxon>Metazoa</taxon>
        <taxon>Ecdysozoa</taxon>
        <taxon>Arthropoda</taxon>
        <taxon>Crustacea</taxon>
        <taxon>Branchiopoda</taxon>
        <taxon>Anostraca</taxon>
        <taxon>Artemiidae</taxon>
        <taxon>Artemia</taxon>
    </lineage>
</organism>
<evidence type="ECO:0000313" key="2">
    <source>
        <dbReference type="Proteomes" id="UP001187531"/>
    </source>
</evidence>
<dbReference type="EMBL" id="JAVRJZ010000013">
    <property type="protein sequence ID" value="KAK2714291.1"/>
    <property type="molecule type" value="Genomic_DNA"/>
</dbReference>
<dbReference type="Proteomes" id="UP001187531">
    <property type="component" value="Unassembled WGS sequence"/>
</dbReference>
<reference evidence="1" key="1">
    <citation type="submission" date="2023-07" db="EMBL/GenBank/DDBJ databases">
        <title>Chromosome-level genome assembly of Artemia franciscana.</title>
        <authorList>
            <person name="Jo E."/>
        </authorList>
    </citation>
    <scope>NUCLEOTIDE SEQUENCE</scope>
    <source>
        <tissue evidence="1">Whole body</tissue>
    </source>
</reference>
<accession>A0AA88HUD4</accession>
<protein>
    <submittedName>
        <fullName evidence="1">Uncharacterized protein</fullName>
    </submittedName>
</protein>
<evidence type="ECO:0000313" key="1">
    <source>
        <dbReference type="EMBL" id="KAK2714291.1"/>
    </source>
</evidence>
<name>A0AA88HUD4_ARTSF</name>
<gene>
    <name evidence="1" type="ORF">QYM36_008748</name>
</gene>